<evidence type="ECO:0000313" key="3">
    <source>
        <dbReference type="EMBL" id="PWG15766.1"/>
    </source>
</evidence>
<dbReference type="GO" id="GO:0003676">
    <property type="term" value="F:nucleic acid binding"/>
    <property type="evidence" value="ECO:0007669"/>
    <property type="project" value="InterPro"/>
</dbReference>
<comment type="caution">
    <text evidence="3">The sequence shown here is derived from an EMBL/GenBank/DDBJ whole genome shotgun (WGS) entry which is preliminary data.</text>
</comment>
<sequence length="316" mass="35257">MANVLSMDLRVRFKQLMDQGLCAAAAGRMLLVSPATAARWGKKVRDGASLEPRPSGPRKGSGRLEPFMPFFLELIEQDPDITLAELQAALLAAHDVTASTSGIDALLRRHGYSYKKGLIAEEGRKPEVRKARHDWARRQKVMREQPHQLIFLDETGTNTKMTREYGRSLRGERLKGTAPFRRWGNQTLIPGLSCDGIVAPWVISGAMDQDAFDTYVEKVLIPELEPGSVVILDNLATHKSDAAAQMLKSHGCWFLFLPAYSPDLNPIEMAFSKLKAHLRRIGARTFDQLIQAIGKICDLFTPDECWNFFEAAGYTS</sequence>
<feature type="region of interest" description="Disordered" evidence="1">
    <location>
        <begin position="43"/>
        <end position="62"/>
    </location>
</feature>
<dbReference type="OrthoDB" id="565387at2"/>
<name>A0A2V1P081_9RHOB</name>
<protein>
    <submittedName>
        <fullName evidence="3">IS630 family transposase</fullName>
    </submittedName>
</protein>
<dbReference type="PANTHER" id="PTHR46564">
    <property type="entry name" value="TRANSPOSASE"/>
    <property type="match status" value="1"/>
</dbReference>
<dbReference type="Pfam" id="PF13358">
    <property type="entry name" value="DDE_3"/>
    <property type="match status" value="1"/>
</dbReference>
<dbReference type="NCBIfam" id="NF033545">
    <property type="entry name" value="transpos_IS630"/>
    <property type="match status" value="1"/>
</dbReference>
<evidence type="ECO:0000256" key="1">
    <source>
        <dbReference type="SAM" id="MobiDB-lite"/>
    </source>
</evidence>
<keyword evidence="4" id="KW-1185">Reference proteome</keyword>
<evidence type="ECO:0000259" key="2">
    <source>
        <dbReference type="Pfam" id="PF13358"/>
    </source>
</evidence>
<proteinExistence type="predicted"/>
<organism evidence="3 4">
    <name type="scientific">Salibaculum griseiflavum</name>
    <dbReference type="NCBI Taxonomy" id="1914409"/>
    <lineage>
        <taxon>Bacteria</taxon>
        <taxon>Pseudomonadati</taxon>
        <taxon>Pseudomonadota</taxon>
        <taxon>Alphaproteobacteria</taxon>
        <taxon>Rhodobacterales</taxon>
        <taxon>Roseobacteraceae</taxon>
        <taxon>Salibaculum</taxon>
    </lineage>
</organism>
<accession>A0A2V1P081</accession>
<evidence type="ECO:0000313" key="4">
    <source>
        <dbReference type="Proteomes" id="UP000245293"/>
    </source>
</evidence>
<feature type="domain" description="Tc1-like transposase DDE" evidence="2">
    <location>
        <begin position="148"/>
        <end position="289"/>
    </location>
</feature>
<dbReference type="RefSeq" id="WP_109389889.1">
    <property type="nucleotide sequence ID" value="NZ_QETF01000023.1"/>
</dbReference>
<gene>
    <name evidence="3" type="ORF">DFK10_15200</name>
</gene>
<reference evidence="4" key="1">
    <citation type="submission" date="2018-05" db="EMBL/GenBank/DDBJ databases">
        <authorList>
            <person name="Du Z."/>
            <person name="Wang X."/>
        </authorList>
    </citation>
    <scope>NUCLEOTIDE SEQUENCE [LARGE SCALE GENOMIC DNA]</scope>
    <source>
        <strain evidence="4">WDS4C29</strain>
    </source>
</reference>
<dbReference type="InterPro" id="IPR036397">
    <property type="entry name" value="RNaseH_sf"/>
</dbReference>
<dbReference type="SUPFAM" id="SSF46689">
    <property type="entry name" value="Homeodomain-like"/>
    <property type="match status" value="1"/>
</dbReference>
<dbReference type="Gene3D" id="3.30.420.10">
    <property type="entry name" value="Ribonuclease H-like superfamily/Ribonuclease H"/>
    <property type="match status" value="1"/>
</dbReference>
<dbReference type="EMBL" id="QETF01000023">
    <property type="protein sequence ID" value="PWG15766.1"/>
    <property type="molecule type" value="Genomic_DNA"/>
</dbReference>
<dbReference type="AlphaFoldDB" id="A0A2V1P081"/>
<dbReference type="InterPro" id="IPR047655">
    <property type="entry name" value="Transpos_IS630-like"/>
</dbReference>
<dbReference type="InterPro" id="IPR038717">
    <property type="entry name" value="Tc1-like_DDE_dom"/>
</dbReference>
<dbReference type="InterPro" id="IPR009057">
    <property type="entry name" value="Homeodomain-like_sf"/>
</dbReference>
<dbReference type="PANTHER" id="PTHR46564:SF1">
    <property type="entry name" value="TRANSPOSASE"/>
    <property type="match status" value="1"/>
</dbReference>
<dbReference type="Proteomes" id="UP000245293">
    <property type="component" value="Unassembled WGS sequence"/>
</dbReference>